<keyword evidence="2" id="KW-1185">Reference proteome</keyword>
<dbReference type="KEGG" id="pprf:DPRO_3353"/>
<dbReference type="Proteomes" id="UP000219215">
    <property type="component" value="Chromosome DPRO"/>
</dbReference>
<evidence type="ECO:0000313" key="2">
    <source>
        <dbReference type="Proteomes" id="UP000219215"/>
    </source>
</evidence>
<name>A0A2C8FDY6_9BACT</name>
<proteinExistence type="predicted"/>
<sequence>MDANDTSNILFVASKTNGISKKFSIPLFCVDNTLLILQIGVPNDVGL</sequence>
<organism evidence="1 2">
    <name type="scientific">Pseudodesulfovibrio profundus</name>
    <dbReference type="NCBI Taxonomy" id="57320"/>
    <lineage>
        <taxon>Bacteria</taxon>
        <taxon>Pseudomonadati</taxon>
        <taxon>Thermodesulfobacteriota</taxon>
        <taxon>Desulfovibrionia</taxon>
        <taxon>Desulfovibrionales</taxon>
        <taxon>Desulfovibrionaceae</taxon>
    </lineage>
</organism>
<reference evidence="2" key="1">
    <citation type="submission" date="2017-09" db="EMBL/GenBank/DDBJ databases">
        <authorList>
            <person name="Regsiter A."/>
            <person name="William W."/>
        </authorList>
    </citation>
    <scope>NUCLEOTIDE SEQUENCE [LARGE SCALE GENOMIC DNA]</scope>
    <source>
        <strain evidence="2">500-1</strain>
    </source>
</reference>
<dbReference type="EMBL" id="LT907975">
    <property type="protein sequence ID" value="SOB60266.1"/>
    <property type="molecule type" value="Genomic_DNA"/>
</dbReference>
<gene>
    <name evidence="1" type="ORF">DPRO_3353</name>
</gene>
<dbReference type="AlphaFoldDB" id="A0A2C8FDY6"/>
<accession>A0A2C8FDY6</accession>
<evidence type="ECO:0000313" key="1">
    <source>
        <dbReference type="EMBL" id="SOB60266.1"/>
    </source>
</evidence>
<protein>
    <submittedName>
        <fullName evidence="1">Uncharacterized protein</fullName>
    </submittedName>
</protein>